<sequence length="89" mass="9825">MHSHPVLSWTWRTVVATVGLVILLAGLIMCVTPGPGAAGIILGLAILATEFAWARGVLRFARAWAHRAKERALEKARRRRMGRRNARSV</sequence>
<protein>
    <submittedName>
        <fullName evidence="2">Transmembrane protein (PGPGW)</fullName>
    </submittedName>
</protein>
<accession>A0A4P6Q0U1</accession>
<dbReference type="AlphaFoldDB" id="A0A4P6Q0U1"/>
<name>A0A4P6Q0U1_9ACTN</name>
<evidence type="ECO:0000313" key="2">
    <source>
        <dbReference type="EMBL" id="QBI53690.1"/>
    </source>
</evidence>
<organism evidence="2 3">
    <name type="scientific">Streptomonospora litoralis</name>
    <dbReference type="NCBI Taxonomy" id="2498135"/>
    <lineage>
        <taxon>Bacteria</taxon>
        <taxon>Bacillati</taxon>
        <taxon>Actinomycetota</taxon>
        <taxon>Actinomycetes</taxon>
        <taxon>Streptosporangiales</taxon>
        <taxon>Nocardiopsidaceae</taxon>
        <taxon>Streptomonospora</taxon>
    </lineage>
</organism>
<dbReference type="Pfam" id="PF09656">
    <property type="entry name" value="PGPGW"/>
    <property type="match status" value="1"/>
</dbReference>
<keyword evidence="1" id="KW-0472">Membrane</keyword>
<keyword evidence="3" id="KW-1185">Reference proteome</keyword>
<dbReference type="InterPro" id="IPR019099">
    <property type="entry name" value="Uncharacterised_PGPGW_TM"/>
</dbReference>
<dbReference type="RefSeq" id="WP_131098007.1">
    <property type="nucleotide sequence ID" value="NZ_CP036455.1"/>
</dbReference>
<keyword evidence="1 2" id="KW-0812">Transmembrane</keyword>
<feature type="transmembrane region" description="Helical" evidence="1">
    <location>
        <begin position="40"/>
        <end position="61"/>
    </location>
</feature>
<evidence type="ECO:0000313" key="3">
    <source>
        <dbReference type="Proteomes" id="UP000292235"/>
    </source>
</evidence>
<reference evidence="2 3" key="1">
    <citation type="submission" date="2019-02" db="EMBL/GenBank/DDBJ databases">
        <authorList>
            <person name="Khodamoradi S."/>
            <person name="Hahnke R.L."/>
            <person name="Kaempfer P."/>
            <person name="Schumann P."/>
            <person name="Rohde M."/>
            <person name="Steinert M."/>
            <person name="Luzhetskyy A."/>
            <person name="Wink J."/>
            <person name="Ruckert C."/>
        </authorList>
    </citation>
    <scope>NUCLEOTIDE SEQUENCE [LARGE SCALE GENOMIC DNA]</scope>
    <source>
        <strain evidence="2 3">M2</strain>
    </source>
</reference>
<gene>
    <name evidence="2" type="ORF">EKD16_09510</name>
</gene>
<dbReference type="Proteomes" id="UP000292235">
    <property type="component" value="Chromosome"/>
</dbReference>
<keyword evidence="1" id="KW-1133">Transmembrane helix</keyword>
<dbReference type="OrthoDB" id="3295542at2"/>
<evidence type="ECO:0000256" key="1">
    <source>
        <dbReference type="SAM" id="Phobius"/>
    </source>
</evidence>
<dbReference type="EMBL" id="CP036455">
    <property type="protein sequence ID" value="QBI53690.1"/>
    <property type="molecule type" value="Genomic_DNA"/>
</dbReference>
<proteinExistence type="predicted"/>
<dbReference type="KEGG" id="strr:EKD16_09510"/>